<organism evidence="2 3">
    <name type="scientific">Agathobacter rectalis</name>
    <dbReference type="NCBI Taxonomy" id="39491"/>
    <lineage>
        <taxon>Bacteria</taxon>
        <taxon>Bacillati</taxon>
        <taxon>Bacillota</taxon>
        <taxon>Clostridia</taxon>
        <taxon>Lachnospirales</taxon>
        <taxon>Lachnospiraceae</taxon>
        <taxon>Agathobacter</taxon>
    </lineage>
</organism>
<sequence>MPSCTCLKASYTLEAAVIFPLVAGFFVFILFFFRVVQVESQVKAALYYSSRMSALASSANDSSVVSVATAEVLFRSQISDSKHIDTYVSGGKYGVSLLGSKMDGDDVALKAKYKVKLPVSFFAVDGIWIEDYSNSRKWTGKNPGEKTDPYVFYTDYGSVYHLSEQCNYLDLSIKSIKWSQVGASRNKDGRKYHACYCAADKKTEGSTVFITDYGMNYHGKLGCSKLKRTVHKVHKSEVDGKNLCSKCKGEGT</sequence>
<name>A0AAP3Q300_9FIRM</name>
<proteinExistence type="predicted"/>
<keyword evidence="1" id="KW-0472">Membrane</keyword>
<dbReference type="RefSeq" id="WP_306768987.1">
    <property type="nucleotide sequence ID" value="NZ_DAWDGG010000031.1"/>
</dbReference>
<protein>
    <recommendedName>
        <fullName evidence="4">Pilus assembly protein</fullName>
    </recommendedName>
</protein>
<gene>
    <name evidence="2" type="ORF">PNE45_09565</name>
</gene>
<feature type="transmembrane region" description="Helical" evidence="1">
    <location>
        <begin position="12"/>
        <end position="33"/>
    </location>
</feature>
<comment type="caution">
    <text evidence="2">The sequence shown here is derived from an EMBL/GenBank/DDBJ whole genome shotgun (WGS) entry which is preliminary data.</text>
</comment>
<dbReference type="AlphaFoldDB" id="A0AAP3Q300"/>
<accession>A0AAP3Q300</accession>
<reference evidence="2" key="1">
    <citation type="submission" date="2023-01" db="EMBL/GenBank/DDBJ databases">
        <title>Human gut microbiome strain richness.</title>
        <authorList>
            <person name="Chen-Liaw A."/>
        </authorList>
    </citation>
    <scope>NUCLEOTIDE SEQUENCE</scope>
    <source>
        <strain evidence="2">1001283st1_D2_1001283B150209_150212</strain>
    </source>
</reference>
<keyword evidence="1" id="KW-0812">Transmembrane</keyword>
<dbReference type="EMBL" id="JAQLYE010000015">
    <property type="protein sequence ID" value="MDB8018279.1"/>
    <property type="molecule type" value="Genomic_DNA"/>
</dbReference>
<evidence type="ECO:0000313" key="2">
    <source>
        <dbReference type="EMBL" id="MDB8018279.1"/>
    </source>
</evidence>
<evidence type="ECO:0000256" key="1">
    <source>
        <dbReference type="SAM" id="Phobius"/>
    </source>
</evidence>
<dbReference type="Proteomes" id="UP001212823">
    <property type="component" value="Unassembled WGS sequence"/>
</dbReference>
<evidence type="ECO:0000313" key="3">
    <source>
        <dbReference type="Proteomes" id="UP001212823"/>
    </source>
</evidence>
<evidence type="ECO:0008006" key="4">
    <source>
        <dbReference type="Google" id="ProtNLM"/>
    </source>
</evidence>
<keyword evidence="1" id="KW-1133">Transmembrane helix</keyword>